<sequence>MSPSTTRRAAAIIAALILTTAGGCDTDEPGGTPATAPATPPDPTFLLGDAGVHDPTLVKRPDGGYLLAHTGAGLRLRTSTDRNTFTEAGAVFPGGAPWTTAYTEGSADLWAPDLSYRDGRYWLYYSASTFGSNRSAIFLATSPTGMTGSWTDAGKVIESTSESDFNAIDPNLYVDDAGNWRLTFGSFWTGIKQIELDPTTGLRRGDTMTGLATRGDTAIEAPYLVKHGDYYYLWVSFDACCKGAASTYRTMVGRSTSPDGPFADRNGTPMTAGGGTEILAGHGSVHGPGHPAVLADTDGEYLVYHYYADSGSPHLGINPIGYDAAGWPFVH</sequence>
<accession>A0ABQ3WQD3</accession>
<comment type="similarity">
    <text evidence="2 5">Belongs to the glycosyl hydrolase 43 family.</text>
</comment>
<reference evidence="6" key="1">
    <citation type="submission" date="2021-01" db="EMBL/GenBank/DDBJ databases">
        <title>Whole genome shotgun sequence of Actinoplanes capillaceus NBRC 16408.</title>
        <authorList>
            <person name="Komaki H."/>
            <person name="Tamura T."/>
        </authorList>
    </citation>
    <scope>NUCLEOTIDE SEQUENCE [LARGE SCALE GENOMIC DNA]</scope>
    <source>
        <strain evidence="6">NBRC 16408</strain>
    </source>
</reference>
<proteinExistence type="inferred from homology"/>
<dbReference type="InterPro" id="IPR016840">
    <property type="entry name" value="Glyco_hydro_43_endo_a_Ara-ase"/>
</dbReference>
<dbReference type="InterPro" id="IPR023296">
    <property type="entry name" value="Glyco_hydro_beta-prop_sf"/>
</dbReference>
<dbReference type="RefSeq" id="WP_204298646.1">
    <property type="nucleotide sequence ID" value="NZ_BAAAGQ010000016.1"/>
</dbReference>
<dbReference type="PANTHER" id="PTHR43301:SF3">
    <property type="entry name" value="ARABINAN ENDO-1,5-ALPHA-L-ARABINOSIDASE A-RELATED"/>
    <property type="match status" value="1"/>
</dbReference>
<dbReference type="InterPro" id="IPR006710">
    <property type="entry name" value="Glyco_hydro_43"/>
</dbReference>
<evidence type="ECO:0000256" key="3">
    <source>
        <dbReference type="ARBA" id="ARBA00022801"/>
    </source>
</evidence>
<evidence type="ECO:0000256" key="2">
    <source>
        <dbReference type="ARBA" id="ARBA00009865"/>
    </source>
</evidence>
<name>A0ABQ3WQD3_9ACTN</name>
<protein>
    <submittedName>
        <fullName evidence="6">Arabinan endo-1,5-alpha-L-arabinosidase</fullName>
    </submittedName>
</protein>
<dbReference type="EMBL" id="BOMF01000105">
    <property type="protein sequence ID" value="GID48463.1"/>
    <property type="molecule type" value="Genomic_DNA"/>
</dbReference>
<evidence type="ECO:0000313" key="6">
    <source>
        <dbReference type="EMBL" id="GID48463.1"/>
    </source>
</evidence>
<comment type="pathway">
    <text evidence="1 5">Glycan metabolism; L-arabinan degradation.</text>
</comment>
<organism evidence="6">
    <name type="scientific">Actinoplanes campanulatus</name>
    <dbReference type="NCBI Taxonomy" id="113559"/>
    <lineage>
        <taxon>Bacteria</taxon>
        <taxon>Bacillati</taxon>
        <taxon>Actinomycetota</taxon>
        <taxon>Actinomycetes</taxon>
        <taxon>Micromonosporales</taxon>
        <taxon>Micromonosporaceae</taxon>
        <taxon>Actinoplanes</taxon>
    </lineage>
</organism>
<dbReference type="CDD" id="cd08998">
    <property type="entry name" value="GH43_Arb43a-like"/>
    <property type="match status" value="1"/>
</dbReference>
<dbReference type="PANTHER" id="PTHR43301">
    <property type="entry name" value="ARABINAN ENDO-1,5-ALPHA-L-ARABINOSIDASE"/>
    <property type="match status" value="1"/>
</dbReference>
<comment type="caution">
    <text evidence="6">The sequence shown here is derived from an EMBL/GenBank/DDBJ whole genome shotgun (WGS) entry which is preliminary data.</text>
</comment>
<dbReference type="PIRSF" id="PIRSF026534">
    <property type="entry name" value="Endo_alpha-L-arabinosidase"/>
    <property type="match status" value="1"/>
</dbReference>
<evidence type="ECO:0000256" key="5">
    <source>
        <dbReference type="PIRNR" id="PIRNR026534"/>
    </source>
</evidence>
<dbReference type="Pfam" id="PF04616">
    <property type="entry name" value="Glyco_hydro_43"/>
    <property type="match status" value="1"/>
</dbReference>
<dbReference type="InterPro" id="IPR050727">
    <property type="entry name" value="GH43_arabinanases"/>
</dbReference>
<keyword evidence="4 5" id="KW-0326">Glycosidase</keyword>
<keyword evidence="3 5" id="KW-0378">Hydrolase</keyword>
<dbReference type="SUPFAM" id="SSF75005">
    <property type="entry name" value="Arabinanase/levansucrase/invertase"/>
    <property type="match status" value="1"/>
</dbReference>
<gene>
    <name evidence="6" type="primary">abnA_1</name>
    <name evidence="6" type="ORF">Aca07nite_57380</name>
</gene>
<evidence type="ECO:0000256" key="4">
    <source>
        <dbReference type="ARBA" id="ARBA00023295"/>
    </source>
</evidence>
<dbReference type="Gene3D" id="2.115.10.20">
    <property type="entry name" value="Glycosyl hydrolase domain, family 43"/>
    <property type="match status" value="1"/>
</dbReference>
<evidence type="ECO:0000256" key="1">
    <source>
        <dbReference type="ARBA" id="ARBA00004834"/>
    </source>
</evidence>
<dbReference type="PROSITE" id="PS51257">
    <property type="entry name" value="PROKAR_LIPOPROTEIN"/>
    <property type="match status" value="1"/>
</dbReference>